<accession>A0A6C0KRI4</accession>
<evidence type="ECO:0008006" key="2">
    <source>
        <dbReference type="Google" id="ProtNLM"/>
    </source>
</evidence>
<sequence length="347" mass="40438">MNFNNKSFTTNSCPKIGIKIHETNNNSFSNKNIFESQNINIMNNQSKLTKPVNYYNTTLDTLDLDIDNYSLDDLYHLFNIPDKQLNDVSLKDAKQIVLKMHPDKSKLDSKYFLFFSKAYKTLFSIYEFQNKSTKKTFKNEDYYDESNNAILDNVFKNNKDFKDPKNFNNWFNKSFEKHRIENPIEEGYGDWLKSDEGIMDISENVTKGNMNEIFEKKKKQIQALTTYNGVSDMFSSTLGGSLLTGDSTFTTDSYTDLRQAYTETLIPVTQEDFEKMPKFSNVNEYKSNRDRIDSTPLSKVESERILLRQHNDMDQQSAALAFKYAKESEKAKRNQQSFWGDIKQLTG</sequence>
<protein>
    <recommendedName>
        <fullName evidence="2">J domain-containing protein</fullName>
    </recommendedName>
</protein>
<dbReference type="EMBL" id="MN740943">
    <property type="protein sequence ID" value="QHU18938.1"/>
    <property type="molecule type" value="Genomic_DNA"/>
</dbReference>
<reference evidence="1" key="1">
    <citation type="journal article" date="2020" name="Nature">
        <title>Giant virus diversity and host interactions through global metagenomics.</title>
        <authorList>
            <person name="Schulz F."/>
            <person name="Roux S."/>
            <person name="Paez-Espino D."/>
            <person name="Jungbluth S."/>
            <person name="Walsh D.A."/>
            <person name="Denef V.J."/>
            <person name="McMahon K.D."/>
            <person name="Konstantinidis K.T."/>
            <person name="Eloe-Fadrosh E.A."/>
            <person name="Kyrpides N.C."/>
            <person name="Woyke T."/>
        </authorList>
    </citation>
    <scope>NUCLEOTIDE SEQUENCE</scope>
    <source>
        <strain evidence="1">GVMAG-S-3300013014-104</strain>
    </source>
</reference>
<name>A0A6C0KRI4_9ZZZZ</name>
<evidence type="ECO:0000313" key="1">
    <source>
        <dbReference type="EMBL" id="QHU18938.1"/>
    </source>
</evidence>
<proteinExistence type="predicted"/>
<organism evidence="1">
    <name type="scientific">viral metagenome</name>
    <dbReference type="NCBI Taxonomy" id="1070528"/>
    <lineage>
        <taxon>unclassified sequences</taxon>
        <taxon>metagenomes</taxon>
        <taxon>organismal metagenomes</taxon>
    </lineage>
</organism>
<dbReference type="AlphaFoldDB" id="A0A6C0KRI4"/>